<evidence type="ECO:0000256" key="2">
    <source>
        <dbReference type="ARBA" id="ARBA00022679"/>
    </source>
</evidence>
<dbReference type="GO" id="GO:0030163">
    <property type="term" value="P:protein catabolic process"/>
    <property type="evidence" value="ECO:0007669"/>
    <property type="project" value="InterPro"/>
</dbReference>
<dbReference type="SUPFAM" id="SSF55729">
    <property type="entry name" value="Acyl-CoA N-acyltransferases (Nat)"/>
    <property type="match status" value="1"/>
</dbReference>
<evidence type="ECO:0000313" key="6">
    <source>
        <dbReference type="Proteomes" id="UP001153069"/>
    </source>
</evidence>
<proteinExistence type="predicted"/>
<evidence type="ECO:0000256" key="3">
    <source>
        <dbReference type="ARBA" id="ARBA00023315"/>
    </source>
</evidence>
<dbReference type="OrthoDB" id="2122564at2759"/>
<protein>
    <submittedName>
        <fullName evidence="5">Leucyl/phenylalanyl-tRNA--protein transferase</fullName>
    </submittedName>
</protein>
<dbReference type="GO" id="GO:0005737">
    <property type="term" value="C:cytoplasm"/>
    <property type="evidence" value="ECO:0007669"/>
    <property type="project" value="TreeGrafter"/>
</dbReference>
<keyword evidence="3" id="KW-0012">Acyltransferase</keyword>
<keyword evidence="2 5" id="KW-0808">Transferase</keyword>
<feature type="compositionally biased region" description="Basic residues" evidence="4">
    <location>
        <begin position="323"/>
        <end position="337"/>
    </location>
</feature>
<dbReference type="Gene3D" id="3.40.630.70">
    <property type="entry name" value="Leucyl/phenylalanyl-tRNA-protein transferase, C-terminal domain"/>
    <property type="match status" value="1"/>
</dbReference>
<dbReference type="Pfam" id="PF03588">
    <property type="entry name" value="Leu_Phe_trans"/>
    <property type="match status" value="2"/>
</dbReference>
<comment type="caution">
    <text evidence="5">The sequence shown here is derived from an EMBL/GenBank/DDBJ whole genome shotgun (WGS) entry which is preliminary data.</text>
</comment>
<feature type="region of interest" description="Disordered" evidence="4">
    <location>
        <begin position="1"/>
        <end position="50"/>
    </location>
</feature>
<dbReference type="GO" id="GO:0008914">
    <property type="term" value="F:leucyl-tRNA--protein transferase activity"/>
    <property type="evidence" value="ECO:0007669"/>
    <property type="project" value="InterPro"/>
</dbReference>
<organism evidence="5 6">
    <name type="scientific">Seminavis robusta</name>
    <dbReference type="NCBI Taxonomy" id="568900"/>
    <lineage>
        <taxon>Eukaryota</taxon>
        <taxon>Sar</taxon>
        <taxon>Stramenopiles</taxon>
        <taxon>Ochrophyta</taxon>
        <taxon>Bacillariophyta</taxon>
        <taxon>Bacillariophyceae</taxon>
        <taxon>Bacillariophycidae</taxon>
        <taxon>Naviculales</taxon>
        <taxon>Naviculaceae</taxon>
        <taxon>Seminavis</taxon>
    </lineage>
</organism>
<feature type="compositionally biased region" description="Basic residues" evidence="4">
    <location>
        <begin position="31"/>
        <end position="46"/>
    </location>
</feature>
<dbReference type="InterPro" id="IPR004616">
    <property type="entry name" value="Leu/Phe-tRNA_Trfase"/>
</dbReference>
<feature type="compositionally biased region" description="Low complexity" evidence="4">
    <location>
        <begin position="9"/>
        <end position="30"/>
    </location>
</feature>
<dbReference type="InterPro" id="IPR042203">
    <property type="entry name" value="Leu/Phe-tRNA_Trfase_C"/>
</dbReference>
<accession>A0A9N8HV95</accession>
<dbReference type="PANTHER" id="PTHR30098:SF2">
    <property type="entry name" value="LEUCYL_PHENYLALANYL-TRNA--PROTEIN TRANSFERASE"/>
    <property type="match status" value="1"/>
</dbReference>
<evidence type="ECO:0000256" key="4">
    <source>
        <dbReference type="SAM" id="MobiDB-lite"/>
    </source>
</evidence>
<dbReference type="AlphaFoldDB" id="A0A9N8HV95"/>
<feature type="compositionally biased region" description="Low complexity" evidence="4">
    <location>
        <begin position="309"/>
        <end position="322"/>
    </location>
</feature>
<keyword evidence="1" id="KW-0963">Cytoplasm</keyword>
<evidence type="ECO:0000256" key="1">
    <source>
        <dbReference type="ARBA" id="ARBA00022490"/>
    </source>
</evidence>
<feature type="region of interest" description="Disordered" evidence="4">
    <location>
        <begin position="307"/>
        <end position="392"/>
    </location>
</feature>
<evidence type="ECO:0000313" key="5">
    <source>
        <dbReference type="EMBL" id="CAB9528623.1"/>
    </source>
</evidence>
<dbReference type="InterPro" id="IPR016181">
    <property type="entry name" value="Acyl_CoA_acyltransferase"/>
</dbReference>
<gene>
    <name evidence="5" type="ORF">SEMRO_2276_G321630.1</name>
</gene>
<dbReference type="PANTHER" id="PTHR30098">
    <property type="entry name" value="LEUCYL/PHENYLALANYL-TRNA--PROTEIN TRANSFERASE"/>
    <property type="match status" value="1"/>
</dbReference>
<reference evidence="5" key="1">
    <citation type="submission" date="2020-06" db="EMBL/GenBank/DDBJ databases">
        <authorList>
            <consortium name="Plant Systems Biology data submission"/>
        </authorList>
    </citation>
    <scope>NUCLEOTIDE SEQUENCE</scope>
    <source>
        <strain evidence="5">D6</strain>
    </source>
</reference>
<keyword evidence="6" id="KW-1185">Reference proteome</keyword>
<name>A0A9N8HV95_9STRA</name>
<dbReference type="Proteomes" id="UP001153069">
    <property type="component" value="Unassembled WGS sequence"/>
</dbReference>
<dbReference type="EMBL" id="CAICTM010002274">
    <property type="protein sequence ID" value="CAB9528623.1"/>
    <property type="molecule type" value="Genomic_DNA"/>
</dbReference>
<sequence>MMKRHDSDSNQSSSSTSSSSSNSNSSSPKPAPKRQQQKQQQRRKASLSREQQVLQDYVPKYLKPYVYPYHGEFCYTPLFKTRFIAQLMAEGFLPVATRGMLLPKLHQNRSVIQLPDELHVSKSVRKKSKRFSISVNKEFDQVIEGCHTQHGSHCWLYPPLVKAFREMMGAGKIEASPMDPETGKPYPDRTWTVRLYTIEVWNEETGALAGGEIGYTVGSIYTSLTGFTKEDSAGSVQLIALGRLLSECGFTLWDLGMDMDYKRGIGAKLMPRDTFVQQVHAVRETQDHLLLPSRESPAQNCKEVIDRNQPASQQQPQQQPSQKPKKQKQPKNKKKGPKPPSQPANGADSAEDNDSREQTHTPPAPEAETPVKRVRKSDQPPLELEEASSATC</sequence>